<dbReference type="AlphaFoldDB" id="A0A6G1ELK4"/>
<dbReference type="EMBL" id="SPHZ02000003">
    <property type="protein sequence ID" value="KAF0925312.1"/>
    <property type="molecule type" value="Genomic_DNA"/>
</dbReference>
<evidence type="ECO:0000313" key="4">
    <source>
        <dbReference type="Proteomes" id="UP000479710"/>
    </source>
</evidence>
<keyword evidence="4" id="KW-1185">Reference proteome</keyword>
<comment type="caution">
    <text evidence="3">The sequence shown here is derived from an EMBL/GenBank/DDBJ whole genome shotgun (WGS) entry which is preliminary data.</text>
</comment>
<name>A0A6G1ELK4_9ORYZ</name>
<accession>A0A6G1ELK4</accession>
<gene>
    <name evidence="3" type="ORF">E2562_016009</name>
</gene>
<reference evidence="3 4" key="1">
    <citation type="submission" date="2019-11" db="EMBL/GenBank/DDBJ databases">
        <title>Whole genome sequence of Oryza granulata.</title>
        <authorList>
            <person name="Li W."/>
        </authorList>
    </citation>
    <scope>NUCLEOTIDE SEQUENCE [LARGE SCALE GENOMIC DNA]</scope>
    <source>
        <strain evidence="4">cv. Menghai</strain>
        <tissue evidence="3">Leaf</tissue>
    </source>
</reference>
<organism evidence="3 4">
    <name type="scientific">Oryza meyeriana var. granulata</name>
    <dbReference type="NCBI Taxonomy" id="110450"/>
    <lineage>
        <taxon>Eukaryota</taxon>
        <taxon>Viridiplantae</taxon>
        <taxon>Streptophyta</taxon>
        <taxon>Embryophyta</taxon>
        <taxon>Tracheophyta</taxon>
        <taxon>Spermatophyta</taxon>
        <taxon>Magnoliopsida</taxon>
        <taxon>Liliopsida</taxon>
        <taxon>Poales</taxon>
        <taxon>Poaceae</taxon>
        <taxon>BOP clade</taxon>
        <taxon>Oryzoideae</taxon>
        <taxon>Oryzeae</taxon>
        <taxon>Oryzinae</taxon>
        <taxon>Oryza</taxon>
        <taxon>Oryza meyeriana</taxon>
    </lineage>
</organism>
<feature type="coiled-coil region" evidence="1">
    <location>
        <begin position="192"/>
        <end position="236"/>
    </location>
</feature>
<keyword evidence="1" id="KW-0175">Coiled coil</keyword>
<evidence type="ECO:0000313" key="3">
    <source>
        <dbReference type="EMBL" id="KAF0925312.1"/>
    </source>
</evidence>
<evidence type="ECO:0000256" key="2">
    <source>
        <dbReference type="SAM" id="MobiDB-lite"/>
    </source>
</evidence>
<proteinExistence type="predicted"/>
<sequence>MCCRTIRSDTGLSGLVLISVASFCNCRKLLKSLFTPSLGNVFDPTGGSSGIFGGGGVAGVGEEGKVGALALLGLNKSKGIHIGSLERSHQEQTLDKSESAPAASPSQKSTRIKRTKLTTYSVDQGAGREEAEEVIAILVPLSLPAAVPPSSPSLIPDPSALLLASSEQVDPAVVVILGQVIHRASQAYFSEIEKLRSERDRLLADAEKQEETLERLRRYKANLSAWAQESSDLQKRWEGRIAEEQNSQKVVSLVLRRSFTKLNEAAKDIGRNVEVPMMGDDFSVTAAIGALAINLDNFPKEFSEKTKLEAQEAAQLVLATP</sequence>
<dbReference type="EMBL" id="SPHZ02000003">
    <property type="protein sequence ID" value="KAF0925315.1"/>
    <property type="molecule type" value="Genomic_DNA"/>
</dbReference>
<protein>
    <submittedName>
        <fullName evidence="3">Uncharacterized protein</fullName>
    </submittedName>
</protein>
<dbReference type="EMBL" id="SPHZ02000003">
    <property type="protein sequence ID" value="KAF0925314.1"/>
    <property type="molecule type" value="Genomic_DNA"/>
</dbReference>
<evidence type="ECO:0000256" key="1">
    <source>
        <dbReference type="SAM" id="Coils"/>
    </source>
</evidence>
<feature type="compositionally biased region" description="Basic and acidic residues" evidence="2">
    <location>
        <begin position="86"/>
        <end position="98"/>
    </location>
</feature>
<feature type="region of interest" description="Disordered" evidence="2">
    <location>
        <begin position="86"/>
        <end position="115"/>
    </location>
</feature>
<dbReference type="Proteomes" id="UP000479710">
    <property type="component" value="Unassembled WGS sequence"/>
</dbReference>